<dbReference type="InterPro" id="IPR004662">
    <property type="entry name" value="AcgluKinase_fam"/>
</dbReference>
<proteinExistence type="inferred from homology"/>
<evidence type="ECO:0000313" key="10">
    <source>
        <dbReference type="EMBL" id="VAX35064.1"/>
    </source>
</evidence>
<dbReference type="InterPro" id="IPR001048">
    <property type="entry name" value="Asp/Glu/Uridylate_kinase"/>
</dbReference>
<evidence type="ECO:0000256" key="4">
    <source>
        <dbReference type="ARBA" id="ARBA00022605"/>
    </source>
</evidence>
<evidence type="ECO:0000256" key="6">
    <source>
        <dbReference type="ARBA" id="ARBA00022741"/>
    </source>
</evidence>
<dbReference type="PANTHER" id="PTHR23342:SF0">
    <property type="entry name" value="N-ACETYLGLUTAMATE SYNTHASE, MITOCHONDRIAL"/>
    <property type="match status" value="1"/>
</dbReference>
<dbReference type="Pfam" id="PF00696">
    <property type="entry name" value="AA_kinase"/>
    <property type="match status" value="1"/>
</dbReference>
<keyword evidence="7 10" id="KW-0418">Kinase</keyword>
<name>A0A3B1DG96_9ZZZZ</name>
<protein>
    <recommendedName>
        <fullName evidence="2">acetylglutamate kinase</fullName>
        <ecNumber evidence="2">2.7.2.8</ecNumber>
    </recommendedName>
</protein>
<reference evidence="10" key="1">
    <citation type="submission" date="2018-06" db="EMBL/GenBank/DDBJ databases">
        <authorList>
            <person name="Zhirakovskaya E."/>
        </authorList>
    </citation>
    <scope>NUCLEOTIDE SEQUENCE</scope>
</reference>
<evidence type="ECO:0000256" key="7">
    <source>
        <dbReference type="ARBA" id="ARBA00022777"/>
    </source>
</evidence>
<keyword evidence="3" id="KW-0055">Arginine biosynthesis</keyword>
<accession>A0A3B1DG96</accession>
<dbReference type="GO" id="GO:0005737">
    <property type="term" value="C:cytoplasm"/>
    <property type="evidence" value="ECO:0007669"/>
    <property type="project" value="InterPro"/>
</dbReference>
<organism evidence="10">
    <name type="scientific">hydrothermal vent metagenome</name>
    <dbReference type="NCBI Taxonomy" id="652676"/>
    <lineage>
        <taxon>unclassified sequences</taxon>
        <taxon>metagenomes</taxon>
        <taxon>ecological metagenomes</taxon>
    </lineage>
</organism>
<keyword evidence="4" id="KW-0028">Amino-acid biosynthesis</keyword>
<dbReference type="FunFam" id="3.40.1160.10:FF:000004">
    <property type="entry name" value="Acetylglutamate kinase"/>
    <property type="match status" value="1"/>
</dbReference>
<dbReference type="GO" id="GO:0005524">
    <property type="term" value="F:ATP binding"/>
    <property type="evidence" value="ECO:0007669"/>
    <property type="project" value="UniProtKB-KW"/>
</dbReference>
<dbReference type="EC" id="2.7.2.8" evidence="2"/>
<dbReference type="GO" id="GO:0006526">
    <property type="term" value="P:L-arginine biosynthetic process"/>
    <property type="evidence" value="ECO:0007669"/>
    <property type="project" value="UniProtKB-KW"/>
</dbReference>
<sequence>MEKVIKKASVLIEAIPYIHAFRRKVFVIKYGGSILDNDVIRKNVLEDIIFLSYVGIRTILVHGGGPHISGRLKEAGLKSEFHEGIRVTDKETLQIVSEELGKLNKKIVKEIKELKGDVTGLKGDENIIHVKKRKASKDLGFVGTITDIEKEALNDHLKKGHITVVSPMGISIEKQPHNINADEVASAIAASMGAEKLVLLTNVQGVMRTQEDKESLISTLTTEETANLIKLNVIQGGMIPKVVSCVEALNGGVKKTHIVDARIQHALLLEIFTDKGIGTQILKG</sequence>
<comment type="pathway">
    <text evidence="1">Amino-acid biosynthesis; L-arginine biosynthesis; N(2)-acetyl-L-ornithine from L-glutamate: step 2/4.</text>
</comment>
<dbReference type="PRINTS" id="PR00474">
    <property type="entry name" value="GLU5KINASE"/>
</dbReference>
<dbReference type="PANTHER" id="PTHR23342">
    <property type="entry name" value="N-ACETYLGLUTAMATE SYNTHASE"/>
    <property type="match status" value="1"/>
</dbReference>
<evidence type="ECO:0000256" key="8">
    <source>
        <dbReference type="ARBA" id="ARBA00022840"/>
    </source>
</evidence>
<keyword evidence="5 10" id="KW-0808">Transferase</keyword>
<evidence type="ECO:0000256" key="3">
    <source>
        <dbReference type="ARBA" id="ARBA00022571"/>
    </source>
</evidence>
<evidence type="ECO:0000256" key="2">
    <source>
        <dbReference type="ARBA" id="ARBA00013065"/>
    </source>
</evidence>
<keyword evidence="8" id="KW-0067">ATP-binding</keyword>
<feature type="domain" description="Aspartate/glutamate/uridylate kinase" evidence="9">
    <location>
        <begin position="24"/>
        <end position="260"/>
    </location>
</feature>
<dbReference type="InterPro" id="IPR001057">
    <property type="entry name" value="Glu/AcGlu_kinase"/>
</dbReference>
<dbReference type="HAMAP" id="MF_00082">
    <property type="entry name" value="ArgB"/>
    <property type="match status" value="1"/>
</dbReference>
<dbReference type="InterPro" id="IPR036393">
    <property type="entry name" value="AceGlu_kinase-like_sf"/>
</dbReference>
<gene>
    <name evidence="10" type="ORF">MNBD_UNCLBAC01-127</name>
</gene>
<evidence type="ECO:0000259" key="9">
    <source>
        <dbReference type="Pfam" id="PF00696"/>
    </source>
</evidence>
<keyword evidence="6" id="KW-0547">Nucleotide-binding</keyword>
<dbReference type="SUPFAM" id="SSF53633">
    <property type="entry name" value="Carbamate kinase-like"/>
    <property type="match status" value="1"/>
</dbReference>
<dbReference type="AlphaFoldDB" id="A0A3B1DG96"/>
<dbReference type="PIRSF" id="PIRSF000728">
    <property type="entry name" value="NAGK"/>
    <property type="match status" value="1"/>
</dbReference>
<evidence type="ECO:0000256" key="5">
    <source>
        <dbReference type="ARBA" id="ARBA00022679"/>
    </source>
</evidence>
<dbReference type="Gene3D" id="3.40.1160.10">
    <property type="entry name" value="Acetylglutamate kinase-like"/>
    <property type="match status" value="1"/>
</dbReference>
<dbReference type="EMBL" id="UOGJ01000027">
    <property type="protein sequence ID" value="VAX35064.1"/>
    <property type="molecule type" value="Genomic_DNA"/>
</dbReference>
<dbReference type="InterPro" id="IPR037528">
    <property type="entry name" value="ArgB"/>
</dbReference>
<dbReference type="NCBIfam" id="TIGR00761">
    <property type="entry name" value="argB"/>
    <property type="match status" value="1"/>
</dbReference>
<evidence type="ECO:0000256" key="1">
    <source>
        <dbReference type="ARBA" id="ARBA00004828"/>
    </source>
</evidence>
<dbReference type="GO" id="GO:0003991">
    <property type="term" value="F:acetylglutamate kinase activity"/>
    <property type="evidence" value="ECO:0007669"/>
    <property type="project" value="UniProtKB-EC"/>
</dbReference>